<dbReference type="InterPro" id="IPR036322">
    <property type="entry name" value="WD40_repeat_dom_sf"/>
</dbReference>
<organism evidence="4 5">
    <name type="scientific">Cutaneotrichosporon cavernicola</name>
    <dbReference type="NCBI Taxonomy" id="279322"/>
    <lineage>
        <taxon>Eukaryota</taxon>
        <taxon>Fungi</taxon>
        <taxon>Dikarya</taxon>
        <taxon>Basidiomycota</taxon>
        <taxon>Agaricomycotina</taxon>
        <taxon>Tremellomycetes</taxon>
        <taxon>Trichosporonales</taxon>
        <taxon>Trichosporonaceae</taxon>
        <taxon>Cutaneotrichosporon</taxon>
    </lineage>
</organism>
<dbReference type="PANTHER" id="PTHR44472">
    <property type="entry name" value="DDB1- AND CUL4-ASSOCIATED FACTOR 4-RELATED"/>
    <property type="match status" value="1"/>
</dbReference>
<dbReference type="SMART" id="SM00320">
    <property type="entry name" value="WD40"/>
    <property type="match status" value="1"/>
</dbReference>
<evidence type="ECO:0000313" key="5">
    <source>
        <dbReference type="Proteomes" id="UP001233271"/>
    </source>
</evidence>
<sequence>MAPNKNAFLGDVPGMYYDVERNRYFPVRAEAVGMKERPVCTRKRKQIQNWDVNESRGLRRRVFRAIGPRSDALDRNRTADRVASTTLHRITGLCECHGKNVTSVKSFGPAGLAVTTDHGQVIISCPDGDAFSFSACTETLLGVHCNAARGTWICVANGNAPHVHSWRRDPLNLVHVPPEQWTLDLPQRDIYAMSSFDNITSLGLPFSINTVTTTNDNLLLSSRRFPSDPYRLHQTSTDLVFAGLRSGSIVVDDLRTPQNKTLTVGTMPTRRLITGLRRLNDAAVPYGLVAAGLDSQLVLFDVRFSSQPLREFTGHVNPSIPTLGFSTSPDDTVVFVGGSDHRLRAWDTVTGEMLHARNSDKRNALAFNFKNLVEHIDISPNLTVRTANAGDILRFEHWDNPDEMMKWTSGNEDLDAS</sequence>
<dbReference type="Gene3D" id="2.130.10.10">
    <property type="entry name" value="YVTN repeat-like/Quinoprotein amine dehydrogenase"/>
    <property type="match status" value="1"/>
</dbReference>
<dbReference type="PANTHER" id="PTHR44472:SF1">
    <property type="entry name" value="DDB1 AND CUL4 ASSOCIATED FACTOR 4"/>
    <property type="match status" value="1"/>
</dbReference>
<dbReference type="PROSITE" id="PS50082">
    <property type="entry name" value="WD_REPEATS_2"/>
    <property type="match status" value="1"/>
</dbReference>
<dbReference type="KEGG" id="ccac:CcaHIS019_0403970"/>
<dbReference type="GeneID" id="85495447"/>
<reference evidence="4" key="1">
    <citation type="journal article" date="2023" name="BMC Genomics">
        <title>Chromosome-level genome assemblies of Cutaneotrichosporon spp. (Trichosporonales, Basidiomycota) reveal imbalanced evolution between nucleotide sequences and chromosome synteny.</title>
        <authorList>
            <person name="Kobayashi Y."/>
            <person name="Kayamori A."/>
            <person name="Aoki K."/>
            <person name="Shiwa Y."/>
            <person name="Matsutani M."/>
            <person name="Fujita N."/>
            <person name="Sugita T."/>
            <person name="Iwasaki W."/>
            <person name="Tanaka N."/>
            <person name="Takashima M."/>
        </authorList>
    </citation>
    <scope>NUCLEOTIDE SEQUENCE</scope>
    <source>
        <strain evidence="4">HIS019</strain>
    </source>
</reference>
<dbReference type="InterPro" id="IPR001680">
    <property type="entry name" value="WD40_rpt"/>
</dbReference>
<gene>
    <name evidence="4" type="ORF">CcaverHIS019_0403970</name>
</gene>
<evidence type="ECO:0000256" key="1">
    <source>
        <dbReference type="ARBA" id="ARBA00022574"/>
    </source>
</evidence>
<dbReference type="InterPro" id="IPR052254">
    <property type="entry name" value="CUL4-DDB1_E3_ligase_receptor"/>
</dbReference>
<dbReference type="EMBL" id="AP028215">
    <property type="protein sequence ID" value="BEI91577.1"/>
    <property type="molecule type" value="Genomic_DNA"/>
</dbReference>
<dbReference type="GO" id="GO:0080008">
    <property type="term" value="C:Cul4-RING E3 ubiquitin ligase complex"/>
    <property type="evidence" value="ECO:0007669"/>
    <property type="project" value="TreeGrafter"/>
</dbReference>
<name>A0AA48QVW4_9TREE</name>
<evidence type="ECO:0000256" key="2">
    <source>
        <dbReference type="ARBA" id="ARBA00022737"/>
    </source>
</evidence>
<dbReference type="AlphaFoldDB" id="A0AA48QVW4"/>
<accession>A0AA48QVW4</accession>
<dbReference type="Proteomes" id="UP001233271">
    <property type="component" value="Chromosome 4"/>
</dbReference>
<proteinExistence type="predicted"/>
<keyword evidence="5" id="KW-1185">Reference proteome</keyword>
<dbReference type="InterPro" id="IPR015943">
    <property type="entry name" value="WD40/YVTN_repeat-like_dom_sf"/>
</dbReference>
<dbReference type="RefSeq" id="XP_060456842.1">
    <property type="nucleotide sequence ID" value="XM_060600227.1"/>
</dbReference>
<protein>
    <recommendedName>
        <fullName evidence="6">WD40 repeat-like protein</fullName>
    </recommendedName>
</protein>
<evidence type="ECO:0000313" key="4">
    <source>
        <dbReference type="EMBL" id="BEI91577.1"/>
    </source>
</evidence>
<feature type="repeat" description="WD" evidence="3">
    <location>
        <begin position="328"/>
        <end position="356"/>
    </location>
</feature>
<keyword evidence="2" id="KW-0677">Repeat</keyword>
<evidence type="ECO:0008006" key="6">
    <source>
        <dbReference type="Google" id="ProtNLM"/>
    </source>
</evidence>
<keyword evidence="1 3" id="KW-0853">WD repeat</keyword>
<evidence type="ECO:0000256" key="3">
    <source>
        <dbReference type="PROSITE-ProRule" id="PRU00221"/>
    </source>
</evidence>
<dbReference type="SUPFAM" id="SSF50978">
    <property type="entry name" value="WD40 repeat-like"/>
    <property type="match status" value="1"/>
</dbReference>